<evidence type="ECO:0000256" key="1">
    <source>
        <dbReference type="SAM" id="Phobius"/>
    </source>
</evidence>
<reference evidence="2" key="1">
    <citation type="journal article" date="2015" name="Nature">
        <title>Complex archaea that bridge the gap between prokaryotes and eukaryotes.</title>
        <authorList>
            <person name="Spang A."/>
            <person name="Saw J.H."/>
            <person name="Jorgensen S.L."/>
            <person name="Zaremba-Niedzwiedzka K."/>
            <person name="Martijn J."/>
            <person name="Lind A.E."/>
            <person name="van Eijk R."/>
            <person name="Schleper C."/>
            <person name="Guy L."/>
            <person name="Ettema T.J."/>
        </authorList>
    </citation>
    <scope>NUCLEOTIDE SEQUENCE</scope>
</reference>
<feature type="non-terminal residue" evidence="2">
    <location>
        <position position="1"/>
    </location>
</feature>
<gene>
    <name evidence="2" type="ORF">LCGC14_1047190</name>
</gene>
<feature type="transmembrane region" description="Helical" evidence="1">
    <location>
        <begin position="1011"/>
        <end position="1032"/>
    </location>
</feature>
<comment type="caution">
    <text evidence="2">The sequence shown here is derived from an EMBL/GenBank/DDBJ whole genome shotgun (WGS) entry which is preliminary data.</text>
</comment>
<accession>A0A0F9QW49</accession>
<name>A0A0F9QW49_9ZZZZ</name>
<organism evidence="2">
    <name type="scientific">marine sediment metagenome</name>
    <dbReference type="NCBI Taxonomy" id="412755"/>
    <lineage>
        <taxon>unclassified sequences</taxon>
        <taxon>metagenomes</taxon>
        <taxon>ecological metagenomes</taxon>
    </lineage>
</organism>
<keyword evidence="1" id="KW-0472">Membrane</keyword>
<dbReference type="EMBL" id="LAZR01004354">
    <property type="protein sequence ID" value="KKN09388.1"/>
    <property type="molecule type" value="Genomic_DNA"/>
</dbReference>
<proteinExistence type="predicted"/>
<dbReference type="AlphaFoldDB" id="A0A0F9QW49"/>
<evidence type="ECO:0000313" key="2">
    <source>
        <dbReference type="EMBL" id="KKN09388.1"/>
    </source>
</evidence>
<keyword evidence="1" id="KW-0812">Transmembrane</keyword>
<keyword evidence="1" id="KW-1133">Transmembrane helix</keyword>
<sequence length="1060" mass="119341">VEITSSLLDTEYLKLYNIKADHWIFESEEDQKTMYIEPFGKGEITTNLGNNTLKIYENNILQINTYITITYDLITYIYQSTIPETVFVSFYDFNNEYLDFNKFVVYVDYIIDEVLFEDQRLSSNQFFVDEGSYIGFDVYDSFNSSIYQASRLAKTFIDITLNVNELKIKNEKLIPVQYSLKNNDTEITKSGYLFESEILEYNIATGIYIFEYLKEGESEWENFTFSFTSNQIFVLNRSKIVFLVYQNQRGDGLMFTNYKTYINGTLLYERIFYRDAGIDIGIEIKDGYDISIKNQTYTVSGDNYVLVILTLYSLKVMSQQLVFNHVNITRDPAYYSSDYYWSEWIAPSEMIDFRLFAGYYVINITNYEDGGWTEYDYTLNGDDVILIGSNNTIYNVLVNLANVNTTIGNQITNVEINITNQNSNINNTIISIEINLSNVNSTLGTLLTNIGTSITNINTTIVNQVTALGVNLTNINTSISNQILSLSADLTNVNSSIITQILTLGANITNINGSIINQIVALGVDLTNINTSLSNQIISIGVDILNLDTSITNQITSVISNITNVNTTLSTQITSLSSDIININSSIVNQIVSLGVDISNINTSLSNQILSIGVNISNINSSIIDQILLVIADIENLDTVIDEQTIAILADITNVNSTLLNQMVVLGVNITNINATITNQILSLSVDLSNVNTSIYNLLLSVGVNITNIENNIGTLYMFTNNSFINLNNVMNSSFIYMENNIISINQSISTLVIGVSNDIYLINGTISTLITQLETNLLLMNVSIDTALFDLGTTLDIIGSNITSNYILLNNSFTLTNTNINDSKIAIINNLLLINNTISTLVSEVYSAVYLINNSIYTAVVDMGTYLSLVNNTISGNLSIVLKMNDFLTELYKMSMFSDMLDWTNVGLNTTLLTSQIDAWEFINNYNNESIQVMLRYNDLIENLTVSAQNTIEQFLPNTGVEYRLWSEELKEYISDWTDLPENKTVNFGFYSDVVPVVPVPQFVEALQQWALILLFILIVAIIGLLIWYRLKKEEMKKERRTARSQNGYATSITKTPFF</sequence>
<protein>
    <submittedName>
        <fullName evidence="2">Uncharacterized protein</fullName>
    </submittedName>
</protein>